<evidence type="ECO:0000313" key="3">
    <source>
        <dbReference type="Proteomes" id="UP000784128"/>
    </source>
</evidence>
<dbReference type="PANTHER" id="PTHR30029">
    <property type="entry name" value="STAGE V SPORULATION PROTEIN R"/>
    <property type="match status" value="1"/>
</dbReference>
<evidence type="ECO:0000313" key="2">
    <source>
        <dbReference type="EMBL" id="MBT1072827.1"/>
    </source>
</evidence>
<feature type="domain" description="SpoVR protein-like N-terminal" evidence="1">
    <location>
        <begin position="9"/>
        <end position="443"/>
    </location>
</feature>
<name>A0ABS5UAX4_9BACT</name>
<dbReference type="InterPro" id="IPR056174">
    <property type="entry name" value="SpoVR_N"/>
</dbReference>
<accession>A0ABS5UAX4</accession>
<proteinExistence type="predicted"/>
<comment type="caution">
    <text evidence="2">The sequence shown here is derived from an EMBL/GenBank/DDBJ whole genome shotgun (WGS) entry which is preliminary data.</text>
</comment>
<sequence>MELINQHTKTIMEGCKERARDAGLSFTDESLEYIVTNRDLLELGPKVMIPTLYDYWVHDVEVLHAKGTYELYPHNPYETVINTRPPISFYNDNNPDWLNVMIFYHVLGHIDVFQNNLYFRNTWDYDFTGQALSDKRVIARLRSEKGRWVDYVIEFSRAIDNLVDFHGELAELFVSQEAGCSARLNYYFDVFLQSVKKVSISEYVREINRYNESMRNFGPLAEKTFFADAERRYPELESHFLREKQTQPSRRDLLRYLLEKSEFLNRDENQWMKTILEIIRKTSLFFQPQIRTKIVNEGWASYWHEKLFLQDDRIKGHEVDFARIHAGVTSLPRVGTNPYALGMRLFTYIEQQADKGRLSFDFQRVKDSNTRKRFDTKNVGGQEAIFGVRENLGDALFIKNYLDQDFLDLHKLFVVGKRLDRRRMVWQYYVKSRKAEDYRKMLMDTLYHPPVITVDPDKGDGDLYLVHTFEGKQLVQEYIASTMMGIEYLWGRPVHLETSVAQVDVVPETGNEGVPDGAVVWQRVLFTMEGKTLTQKVL</sequence>
<reference evidence="2 3" key="1">
    <citation type="submission" date="2021-05" db="EMBL/GenBank/DDBJ databases">
        <title>The draft genome of Geobacter chapellei DSM 13688.</title>
        <authorList>
            <person name="Xu Z."/>
            <person name="Masuda Y."/>
            <person name="Itoh H."/>
            <person name="Senoo K."/>
        </authorList>
    </citation>
    <scope>NUCLEOTIDE SEQUENCE [LARGE SCALE GENOMIC DNA]</scope>
    <source>
        <strain evidence="2 3">DSM 13688</strain>
    </source>
</reference>
<dbReference type="PANTHER" id="PTHR30029:SF2">
    <property type="entry name" value="STAGE V SPORULATION PROTEIN R"/>
    <property type="match status" value="1"/>
</dbReference>
<dbReference type="RefSeq" id="WP_214300219.1">
    <property type="nucleotide sequence ID" value="NZ_JAHDYS010000013.1"/>
</dbReference>
<protein>
    <submittedName>
        <fullName evidence="2">SpoVR family protein</fullName>
    </submittedName>
</protein>
<keyword evidence="3" id="KW-1185">Reference proteome</keyword>
<gene>
    <name evidence="2" type="ORF">KJB30_13610</name>
</gene>
<dbReference type="Pfam" id="PF04293">
    <property type="entry name" value="SpoVR"/>
    <property type="match status" value="1"/>
</dbReference>
<organism evidence="2 3">
    <name type="scientific">Pelotalea chapellei</name>
    <dbReference type="NCBI Taxonomy" id="44671"/>
    <lineage>
        <taxon>Bacteria</taxon>
        <taxon>Pseudomonadati</taxon>
        <taxon>Thermodesulfobacteriota</taxon>
        <taxon>Desulfuromonadia</taxon>
        <taxon>Geobacterales</taxon>
        <taxon>Geobacteraceae</taxon>
        <taxon>Pelotalea</taxon>
    </lineage>
</organism>
<evidence type="ECO:0000259" key="1">
    <source>
        <dbReference type="Pfam" id="PF04293"/>
    </source>
</evidence>
<dbReference type="EMBL" id="JAHDYS010000013">
    <property type="protein sequence ID" value="MBT1072827.1"/>
    <property type="molecule type" value="Genomic_DNA"/>
</dbReference>
<dbReference type="Proteomes" id="UP000784128">
    <property type="component" value="Unassembled WGS sequence"/>
</dbReference>
<dbReference type="InterPro" id="IPR007390">
    <property type="entry name" value="Spore_V_R"/>
</dbReference>